<dbReference type="EMBL" id="JAMFMB010000012">
    <property type="protein sequence ID" value="MCL6284118.1"/>
    <property type="molecule type" value="Genomic_DNA"/>
</dbReference>
<reference evidence="7" key="1">
    <citation type="submission" date="2022-05" db="EMBL/GenBank/DDBJ databases">
        <authorList>
            <person name="Park J.-S."/>
        </authorList>
    </citation>
    <scope>NUCLEOTIDE SEQUENCE</scope>
    <source>
        <strain evidence="7">2012CJ41-6</strain>
    </source>
</reference>
<dbReference type="RefSeq" id="WP_249710089.1">
    <property type="nucleotide sequence ID" value="NZ_JAMFMB010000012.1"/>
</dbReference>
<dbReference type="NCBIfam" id="TIGR00632">
    <property type="entry name" value="vsr"/>
    <property type="match status" value="1"/>
</dbReference>
<evidence type="ECO:0000256" key="3">
    <source>
        <dbReference type="ARBA" id="ARBA00022763"/>
    </source>
</evidence>
<keyword evidence="8" id="KW-1185">Reference proteome</keyword>
<dbReference type="GO" id="GO:0004519">
    <property type="term" value="F:endonuclease activity"/>
    <property type="evidence" value="ECO:0007669"/>
    <property type="project" value="UniProtKB-KW"/>
</dbReference>
<name>A0ABT0Q2T9_9RHOB</name>
<dbReference type="Gene3D" id="3.40.960.10">
    <property type="entry name" value="VSR Endonuclease"/>
    <property type="match status" value="1"/>
</dbReference>
<dbReference type="Proteomes" id="UP001203880">
    <property type="component" value="Unassembled WGS sequence"/>
</dbReference>
<evidence type="ECO:0000256" key="2">
    <source>
        <dbReference type="ARBA" id="ARBA00022759"/>
    </source>
</evidence>
<sequence length="160" mass="18425">MDVLTPEQRQKNMKAIRSRGTKPERILGRGLHARGFRYRLNVARLPGSPDLVFAKHSAVIFAHGCFWHGHNCHLFKIPSTRRDFWLAKIKANAARDQRDADALVNLQWRVMTVWECALRGRRKQPLDFVLDKCAAFLTGDHQRDEIKNLSDQDTITNPLA</sequence>
<keyword evidence="1" id="KW-0540">Nuclease</keyword>
<dbReference type="Pfam" id="PF03852">
    <property type="entry name" value="Vsr"/>
    <property type="match status" value="1"/>
</dbReference>
<evidence type="ECO:0000256" key="4">
    <source>
        <dbReference type="ARBA" id="ARBA00022801"/>
    </source>
</evidence>
<keyword evidence="5" id="KW-0234">DNA repair</keyword>
<organism evidence="7 8">
    <name type="scientific">Ruegeria spongiae</name>
    <dbReference type="NCBI Taxonomy" id="2942209"/>
    <lineage>
        <taxon>Bacteria</taxon>
        <taxon>Pseudomonadati</taxon>
        <taxon>Pseudomonadota</taxon>
        <taxon>Alphaproteobacteria</taxon>
        <taxon>Rhodobacterales</taxon>
        <taxon>Roseobacteraceae</taxon>
        <taxon>Ruegeria</taxon>
    </lineage>
</organism>
<comment type="similarity">
    <text evidence="6">Belongs to the Vsr family.</text>
</comment>
<gene>
    <name evidence="7" type="ORF">M3P21_11315</name>
</gene>
<dbReference type="InterPro" id="IPR011335">
    <property type="entry name" value="Restrct_endonuc-II-like"/>
</dbReference>
<evidence type="ECO:0000313" key="8">
    <source>
        <dbReference type="Proteomes" id="UP001203880"/>
    </source>
</evidence>
<dbReference type="InterPro" id="IPR004603">
    <property type="entry name" value="DNA_mismatch_endonuc_vsr"/>
</dbReference>
<keyword evidence="4" id="KW-0378">Hydrolase</keyword>
<proteinExistence type="inferred from homology"/>
<keyword evidence="2 7" id="KW-0255">Endonuclease</keyword>
<protein>
    <submittedName>
        <fullName evidence="7">Very short patch repair endonuclease</fullName>
    </submittedName>
</protein>
<dbReference type="SUPFAM" id="SSF52980">
    <property type="entry name" value="Restriction endonuclease-like"/>
    <property type="match status" value="1"/>
</dbReference>
<keyword evidence="3" id="KW-0227">DNA damage</keyword>
<evidence type="ECO:0000313" key="7">
    <source>
        <dbReference type="EMBL" id="MCL6284118.1"/>
    </source>
</evidence>
<evidence type="ECO:0000256" key="5">
    <source>
        <dbReference type="ARBA" id="ARBA00023204"/>
    </source>
</evidence>
<dbReference type="CDD" id="cd00221">
    <property type="entry name" value="Vsr"/>
    <property type="match status" value="1"/>
</dbReference>
<evidence type="ECO:0000256" key="1">
    <source>
        <dbReference type="ARBA" id="ARBA00022722"/>
    </source>
</evidence>
<comment type="caution">
    <text evidence="7">The sequence shown here is derived from an EMBL/GenBank/DDBJ whole genome shotgun (WGS) entry which is preliminary data.</text>
</comment>
<accession>A0ABT0Q2T9</accession>
<evidence type="ECO:0000256" key="6">
    <source>
        <dbReference type="ARBA" id="ARBA00029466"/>
    </source>
</evidence>